<accession>A0ABW3NSC8</accession>
<organism evidence="2 3">
    <name type="scientific">Salegentibacter chungangensis</name>
    <dbReference type="NCBI Taxonomy" id="1335724"/>
    <lineage>
        <taxon>Bacteria</taxon>
        <taxon>Pseudomonadati</taxon>
        <taxon>Bacteroidota</taxon>
        <taxon>Flavobacteriia</taxon>
        <taxon>Flavobacteriales</taxon>
        <taxon>Flavobacteriaceae</taxon>
        <taxon>Salegentibacter</taxon>
    </lineage>
</organism>
<keyword evidence="1" id="KW-0732">Signal</keyword>
<dbReference type="InterPro" id="IPR025514">
    <property type="entry name" value="DUF4402"/>
</dbReference>
<feature type="signal peptide" evidence="1">
    <location>
        <begin position="1"/>
        <end position="20"/>
    </location>
</feature>
<dbReference type="Pfam" id="PF14352">
    <property type="entry name" value="DUF4402"/>
    <property type="match status" value="1"/>
</dbReference>
<protein>
    <submittedName>
        <fullName evidence="2">DUF4402 domain-containing protein</fullName>
    </submittedName>
</protein>
<evidence type="ECO:0000313" key="2">
    <source>
        <dbReference type="EMBL" id="MFD1095896.1"/>
    </source>
</evidence>
<gene>
    <name evidence="2" type="ORF">ACFQ3Q_09055</name>
</gene>
<evidence type="ECO:0000313" key="3">
    <source>
        <dbReference type="Proteomes" id="UP001597131"/>
    </source>
</evidence>
<sequence length="165" mass="17604">MKIYLLIICFFYGLQGFCQASASASVNTRVSVIDPIKINKTLDLNFGNVISSYNPGSLILTPDGTRTANGVQISSSMPGDVSPAEAIVVHGNNSYSINLPDSFILYNQDNPNQILIINQFVVEPTAGTTAGTDILKIGATLNLEANQLSGFYTNTGGFNVTVSYN</sequence>
<keyword evidence="3" id="KW-1185">Reference proteome</keyword>
<comment type="caution">
    <text evidence="2">The sequence shown here is derived from an EMBL/GenBank/DDBJ whole genome shotgun (WGS) entry which is preliminary data.</text>
</comment>
<dbReference type="Proteomes" id="UP001597131">
    <property type="component" value="Unassembled WGS sequence"/>
</dbReference>
<feature type="chain" id="PRO_5047383454" evidence="1">
    <location>
        <begin position="21"/>
        <end position="165"/>
    </location>
</feature>
<evidence type="ECO:0000256" key="1">
    <source>
        <dbReference type="SAM" id="SignalP"/>
    </source>
</evidence>
<dbReference type="EMBL" id="JBHTLI010000001">
    <property type="protein sequence ID" value="MFD1095896.1"/>
    <property type="molecule type" value="Genomic_DNA"/>
</dbReference>
<name>A0ABW3NSC8_9FLAO</name>
<proteinExistence type="predicted"/>
<dbReference type="RefSeq" id="WP_380745000.1">
    <property type="nucleotide sequence ID" value="NZ_JBHTLI010000001.1"/>
</dbReference>
<reference evidence="3" key="1">
    <citation type="journal article" date="2019" name="Int. J. Syst. Evol. Microbiol.">
        <title>The Global Catalogue of Microorganisms (GCM) 10K type strain sequencing project: providing services to taxonomists for standard genome sequencing and annotation.</title>
        <authorList>
            <consortium name="The Broad Institute Genomics Platform"/>
            <consortium name="The Broad Institute Genome Sequencing Center for Infectious Disease"/>
            <person name="Wu L."/>
            <person name="Ma J."/>
        </authorList>
    </citation>
    <scope>NUCLEOTIDE SEQUENCE [LARGE SCALE GENOMIC DNA]</scope>
    <source>
        <strain evidence="3">CCUG 64793</strain>
    </source>
</reference>